<organism evidence="2 3">
    <name type="scientific">Thermobifida fusca TM51</name>
    <dbReference type="NCBI Taxonomy" id="1169414"/>
    <lineage>
        <taxon>Bacteria</taxon>
        <taxon>Bacillati</taxon>
        <taxon>Actinomycetota</taxon>
        <taxon>Actinomycetes</taxon>
        <taxon>Streptosporangiales</taxon>
        <taxon>Nocardiopsidaceae</taxon>
        <taxon>Thermobifida</taxon>
    </lineage>
</organism>
<dbReference type="Proteomes" id="UP000014184">
    <property type="component" value="Unassembled WGS sequence"/>
</dbReference>
<keyword evidence="1" id="KW-0812">Transmembrane</keyword>
<dbReference type="InterPro" id="IPR003607">
    <property type="entry name" value="HD/PDEase_dom"/>
</dbReference>
<gene>
    <name evidence="2" type="ORF">TM51_03118</name>
</gene>
<evidence type="ECO:0000313" key="2">
    <source>
        <dbReference type="EMBL" id="EOR72324.1"/>
    </source>
</evidence>
<keyword evidence="2" id="KW-0449">Lipoprotein</keyword>
<comment type="caution">
    <text evidence="2">The sequence shown here is derived from an EMBL/GenBank/DDBJ whole genome shotgun (WGS) entry which is preliminary data.</text>
</comment>
<keyword evidence="1" id="KW-1133">Transmembrane helix</keyword>
<feature type="transmembrane region" description="Helical" evidence="1">
    <location>
        <begin position="111"/>
        <end position="129"/>
    </location>
</feature>
<dbReference type="EMBL" id="AOSG01000016">
    <property type="protein sequence ID" value="EOR72324.1"/>
    <property type="molecule type" value="Genomic_DNA"/>
</dbReference>
<dbReference type="PANTHER" id="PTHR45228:SF4">
    <property type="entry name" value="LIPOPROTEIN"/>
    <property type="match status" value="1"/>
</dbReference>
<keyword evidence="3" id="KW-1185">Reference proteome</keyword>
<feature type="transmembrane region" description="Helical" evidence="1">
    <location>
        <begin position="211"/>
        <end position="230"/>
    </location>
</feature>
<dbReference type="SUPFAM" id="SSF109604">
    <property type="entry name" value="HD-domain/PDEase-like"/>
    <property type="match status" value="1"/>
</dbReference>
<proteinExistence type="predicted"/>
<dbReference type="RefSeq" id="WP_011290998.1">
    <property type="nucleotide sequence ID" value="NZ_AOSG01000016.1"/>
</dbReference>
<evidence type="ECO:0000313" key="3">
    <source>
        <dbReference type="Proteomes" id="UP000014184"/>
    </source>
</evidence>
<dbReference type="Gene3D" id="1.10.3210.10">
    <property type="entry name" value="Hypothetical protein af1432"/>
    <property type="match status" value="1"/>
</dbReference>
<dbReference type="AlphaFoldDB" id="A0A9P2TBR5"/>
<dbReference type="InterPro" id="IPR052020">
    <property type="entry name" value="Cyclic_di-GMP/3'3'-cGAMP_PDE"/>
</dbReference>
<sequence length="440" mass="47409">MMNSAPTVASHIPQRARHGRQWRAVGWTRPLLIGAALVSTAVSLLWTAVSGFEQPRVALAFGVLVALGEFARITLPGGREAAPIATASAMSYAFLFTIIGDPVSLPSPQVVAVVAVGMGLGELPHILVGRHPQWGDLARRFLNIAVTTLLFRPLIGHIDLDGPLWWLSLLLMAAIVVVVWLADSVAAAAIRADRMRTRFGVTLRDEMRAQVAIGMAVGASAILMALSVHVMGLTTLLVFTAPLLVTQVAFRRFAQIRRTYLQTVRALSRVTEVGGYVEAGHSRRVSRLAQGIGRELGMSESTLLELEYAALMHDIGQLSLRDPIPSGATVLASPREQRSIAELGAAIIRETGVLDGVAELVRRQCEPYLGDGEAGPPPLGSRIIKVANAFDDLVGGSTDQERVDAVLQRLRMDTGHEYDPVVVEALATVLQRPDFDWRSG</sequence>
<dbReference type="CDD" id="cd00077">
    <property type="entry name" value="HDc"/>
    <property type="match status" value="1"/>
</dbReference>
<feature type="transmembrane region" description="Helical" evidence="1">
    <location>
        <begin position="141"/>
        <end position="158"/>
    </location>
</feature>
<dbReference type="PANTHER" id="PTHR45228">
    <property type="entry name" value="CYCLIC DI-GMP PHOSPHODIESTERASE TM_0186-RELATED"/>
    <property type="match status" value="1"/>
</dbReference>
<reference evidence="2 3" key="1">
    <citation type="journal article" date="2013" name="Genome Announc.">
        <title>Draft Genome Sequence of the Lignocellulose Decomposer Thermobifida fusca Strain TM51.</title>
        <authorList>
            <person name="Toth A."/>
            <person name="Barna T."/>
            <person name="Nagy I."/>
            <person name="Horvath B."/>
            <person name="Nagy I."/>
            <person name="Tancsics A."/>
            <person name="Kriszt B."/>
            <person name="Baka E."/>
            <person name="Fekete C."/>
            <person name="Kukolya J."/>
        </authorList>
    </citation>
    <scope>NUCLEOTIDE SEQUENCE [LARGE SCALE GENOMIC DNA]</scope>
    <source>
        <strain evidence="2 3">TM51</strain>
    </source>
</reference>
<dbReference type="Pfam" id="PF13487">
    <property type="entry name" value="HD_5"/>
    <property type="match status" value="1"/>
</dbReference>
<feature type="transmembrane region" description="Helical" evidence="1">
    <location>
        <begin position="30"/>
        <end position="49"/>
    </location>
</feature>
<keyword evidence="1" id="KW-0472">Membrane</keyword>
<feature type="transmembrane region" description="Helical" evidence="1">
    <location>
        <begin position="55"/>
        <end position="75"/>
    </location>
</feature>
<feature type="transmembrane region" description="Helical" evidence="1">
    <location>
        <begin position="82"/>
        <end position="99"/>
    </location>
</feature>
<feature type="transmembrane region" description="Helical" evidence="1">
    <location>
        <begin position="164"/>
        <end position="190"/>
    </location>
</feature>
<evidence type="ECO:0000256" key="1">
    <source>
        <dbReference type="SAM" id="Phobius"/>
    </source>
</evidence>
<protein>
    <submittedName>
        <fullName evidence="2">Lipoprotein</fullName>
    </submittedName>
</protein>
<name>A0A9P2TBR5_THEFU</name>
<accession>A0A9P2TBR5</accession>